<feature type="region of interest" description="Disordered" evidence="1">
    <location>
        <begin position="1"/>
        <end position="21"/>
    </location>
</feature>
<gene>
    <name evidence="2" type="ORF">ZEAMMB73_Zm00001d032328</name>
</gene>
<dbReference type="EMBL" id="CM007647">
    <property type="protein sequence ID" value="ONM04872.1"/>
    <property type="molecule type" value="Genomic_DNA"/>
</dbReference>
<feature type="compositionally biased region" description="Basic residues" evidence="1">
    <location>
        <begin position="8"/>
        <end position="20"/>
    </location>
</feature>
<name>A0A1D6KQ24_MAIZE</name>
<protein>
    <submittedName>
        <fullName evidence="2">Protein Dr1-like protein</fullName>
    </submittedName>
</protein>
<proteinExistence type="predicted"/>
<dbReference type="EMBL" id="CM007647">
    <property type="protein sequence ID" value="ONM04868.1"/>
    <property type="molecule type" value="Genomic_DNA"/>
</dbReference>
<accession>A0A1D6KQ24</accession>
<sequence length="194" mass="21837">MEPPNQRRQNKSRHSNHKHNPNFSCILNHSNPCNLKCSCIRQHSIPSNLKCSCTPSHNSSHKCRCTLRRSCTLSHSSPKCRSIRSCSNSHNYRPTRSHRNPKCKSTHSRSSPHKCSCSHQSSRPPNPNLRYISTITGGAHKRSCSPNCQVSCRHRGKPDLALTVRDYCWHILGTCMLACDSLDPDLGFCASCTM</sequence>
<organism evidence="2">
    <name type="scientific">Zea mays</name>
    <name type="common">Maize</name>
    <dbReference type="NCBI Taxonomy" id="4577"/>
    <lineage>
        <taxon>Eukaryota</taxon>
        <taxon>Viridiplantae</taxon>
        <taxon>Streptophyta</taxon>
        <taxon>Embryophyta</taxon>
        <taxon>Tracheophyta</taxon>
        <taxon>Spermatophyta</taxon>
        <taxon>Magnoliopsida</taxon>
        <taxon>Liliopsida</taxon>
        <taxon>Poales</taxon>
        <taxon>Poaceae</taxon>
        <taxon>PACMAD clade</taxon>
        <taxon>Panicoideae</taxon>
        <taxon>Andropogonodae</taxon>
        <taxon>Andropogoneae</taxon>
        <taxon>Tripsacinae</taxon>
        <taxon>Zea</taxon>
    </lineage>
</organism>
<evidence type="ECO:0000256" key="1">
    <source>
        <dbReference type="SAM" id="MobiDB-lite"/>
    </source>
</evidence>
<evidence type="ECO:0000313" key="2">
    <source>
        <dbReference type="EMBL" id="ONM04868.1"/>
    </source>
</evidence>
<dbReference type="EMBL" id="CM007647">
    <property type="protein sequence ID" value="ONM04866.1"/>
    <property type="molecule type" value="Genomic_DNA"/>
</dbReference>
<feature type="region of interest" description="Disordered" evidence="1">
    <location>
        <begin position="89"/>
        <end position="128"/>
    </location>
</feature>
<dbReference type="AlphaFoldDB" id="A0A1D6KQ24"/>
<reference evidence="2" key="1">
    <citation type="submission" date="2015-12" db="EMBL/GenBank/DDBJ databases">
        <title>Update maize B73 reference genome by single molecule sequencing technologies.</title>
        <authorList>
            <consortium name="Maize Genome Sequencing Project"/>
            <person name="Ware D."/>
        </authorList>
    </citation>
    <scope>NUCLEOTIDE SEQUENCE [LARGE SCALE GENOMIC DNA]</scope>
    <source>
        <tissue evidence="2">Seedling</tissue>
    </source>
</reference>
<feature type="compositionally biased region" description="Basic residues" evidence="1">
    <location>
        <begin position="93"/>
        <end position="112"/>
    </location>
</feature>